<proteinExistence type="inferred from homology"/>
<evidence type="ECO:0000256" key="6">
    <source>
        <dbReference type="HAMAP-Rule" id="MF_01974"/>
    </source>
</evidence>
<feature type="binding site" evidence="6">
    <location>
        <position position="241"/>
    </location>
    <ligand>
        <name>a divalent metal cation</name>
        <dbReference type="ChEBI" id="CHEBI:60240"/>
        <label>1</label>
    </ligand>
</feature>
<dbReference type="CDD" id="cd01086">
    <property type="entry name" value="MetAP1"/>
    <property type="match status" value="1"/>
</dbReference>
<gene>
    <name evidence="6" type="primary">map</name>
    <name evidence="9" type="ORF">A2758_01410</name>
</gene>
<evidence type="ECO:0000256" key="2">
    <source>
        <dbReference type="ARBA" id="ARBA00022438"/>
    </source>
</evidence>
<comment type="catalytic activity">
    <reaction evidence="6 7">
        <text>Release of N-terminal amino acids, preferentially methionine, from peptides and arylamides.</text>
        <dbReference type="EC" id="3.4.11.18"/>
    </reaction>
</comment>
<dbReference type="GO" id="GO:0070006">
    <property type="term" value="F:metalloaminopeptidase activity"/>
    <property type="evidence" value="ECO:0007669"/>
    <property type="project" value="UniProtKB-UniRule"/>
</dbReference>
<dbReference type="GO" id="GO:0006508">
    <property type="term" value="P:proteolysis"/>
    <property type="evidence" value="ECO:0007669"/>
    <property type="project" value="UniProtKB-KW"/>
</dbReference>
<feature type="binding site" evidence="6">
    <location>
        <position position="184"/>
    </location>
    <ligand>
        <name>substrate</name>
    </ligand>
</feature>
<dbReference type="NCBIfam" id="TIGR00500">
    <property type="entry name" value="met_pdase_I"/>
    <property type="match status" value="1"/>
</dbReference>
<evidence type="ECO:0000256" key="5">
    <source>
        <dbReference type="ARBA" id="ARBA00022801"/>
    </source>
</evidence>
<organism evidence="9 10">
    <name type="scientific">Candidatus Zambryskibacteria bacterium RIFCSPHIGHO2_01_FULL_49_18</name>
    <dbReference type="NCBI Taxonomy" id="1802740"/>
    <lineage>
        <taxon>Bacteria</taxon>
        <taxon>Candidatus Zambryskiibacteriota</taxon>
    </lineage>
</organism>
<feature type="binding site" evidence="6">
    <location>
        <position position="84"/>
    </location>
    <ligand>
        <name>substrate</name>
    </ligand>
</feature>
<dbReference type="AlphaFoldDB" id="A0A1G2T170"/>
<dbReference type="InterPro" id="IPR000994">
    <property type="entry name" value="Pept_M24"/>
</dbReference>
<evidence type="ECO:0000256" key="4">
    <source>
        <dbReference type="ARBA" id="ARBA00022723"/>
    </source>
</evidence>
<dbReference type="GO" id="GO:0046872">
    <property type="term" value="F:metal ion binding"/>
    <property type="evidence" value="ECO:0007669"/>
    <property type="project" value="UniProtKB-UniRule"/>
</dbReference>
<feature type="domain" description="Peptidase M24" evidence="8">
    <location>
        <begin position="13"/>
        <end position="248"/>
    </location>
</feature>
<evidence type="ECO:0000313" key="9">
    <source>
        <dbReference type="EMBL" id="OHA91027.1"/>
    </source>
</evidence>
<dbReference type="InterPro" id="IPR036005">
    <property type="entry name" value="Creatinase/aminopeptidase-like"/>
</dbReference>
<dbReference type="Gene3D" id="3.90.230.10">
    <property type="entry name" value="Creatinase/methionine aminopeptidase superfamily"/>
    <property type="match status" value="1"/>
</dbReference>
<comment type="caution">
    <text evidence="9">The sequence shown here is derived from an EMBL/GenBank/DDBJ whole genome shotgun (WGS) entry which is preliminary data.</text>
</comment>
<evidence type="ECO:0000256" key="1">
    <source>
        <dbReference type="ARBA" id="ARBA00002521"/>
    </source>
</evidence>
<evidence type="ECO:0000256" key="7">
    <source>
        <dbReference type="RuleBase" id="RU003653"/>
    </source>
</evidence>
<dbReference type="GO" id="GO:0005829">
    <property type="term" value="C:cytosol"/>
    <property type="evidence" value="ECO:0007669"/>
    <property type="project" value="TreeGrafter"/>
</dbReference>
<keyword evidence="4 6" id="KW-0479">Metal-binding</keyword>
<comment type="subunit">
    <text evidence="6">Monomer.</text>
</comment>
<dbReference type="InterPro" id="IPR002467">
    <property type="entry name" value="Pept_M24A_MAP1"/>
</dbReference>
<keyword evidence="2 6" id="KW-0031">Aminopeptidase</keyword>
<protein>
    <recommendedName>
        <fullName evidence="6 7">Methionine aminopeptidase</fullName>
        <shortName evidence="6">MAP</shortName>
        <shortName evidence="6">MetAP</shortName>
        <ecNumber evidence="6 7">3.4.11.18</ecNumber>
    </recommendedName>
    <alternativeName>
        <fullName evidence="6">Peptidase M</fullName>
    </alternativeName>
</protein>
<dbReference type="GO" id="GO:0004239">
    <property type="term" value="F:initiator methionyl aminopeptidase activity"/>
    <property type="evidence" value="ECO:0007669"/>
    <property type="project" value="UniProtKB-UniRule"/>
</dbReference>
<keyword evidence="5 6" id="KW-0378">Hydrolase</keyword>
<keyword evidence="3 6" id="KW-0645">Protease</keyword>
<feature type="binding site" evidence="6">
    <location>
        <position position="241"/>
    </location>
    <ligand>
        <name>a divalent metal cation</name>
        <dbReference type="ChEBI" id="CHEBI:60240"/>
        <label>2</label>
        <note>catalytic</note>
    </ligand>
</feature>
<comment type="cofactor">
    <cofactor evidence="6">
        <name>Co(2+)</name>
        <dbReference type="ChEBI" id="CHEBI:48828"/>
    </cofactor>
    <cofactor evidence="6">
        <name>Zn(2+)</name>
        <dbReference type="ChEBI" id="CHEBI:29105"/>
    </cofactor>
    <cofactor evidence="6">
        <name>Mn(2+)</name>
        <dbReference type="ChEBI" id="CHEBI:29035"/>
    </cofactor>
    <cofactor evidence="6">
        <name>Fe(2+)</name>
        <dbReference type="ChEBI" id="CHEBI:29033"/>
    </cofactor>
    <text evidence="6">Binds 2 divalent metal cations per subunit. Has a high-affinity and a low affinity metal-binding site. The true nature of the physiological cofactor is under debate. The enzyme is active with cobalt, zinc, manganese or divalent iron ions. Most likely, methionine aminopeptidases function as mononuclear Fe(2+)-metalloproteases under physiological conditions, and the catalytically relevant metal-binding site has been assigned to the histidine-containing high-affinity site.</text>
</comment>
<dbReference type="SUPFAM" id="SSF55920">
    <property type="entry name" value="Creatinase/aminopeptidase"/>
    <property type="match status" value="1"/>
</dbReference>
<comment type="function">
    <text evidence="1 6">Removes the N-terminal methionine from nascent proteins. The N-terminal methionine is often cleaved when the second residue in the primary sequence is small and uncharged (Met-Ala-, Cys, Gly, Pro, Ser, Thr, or Val). Requires deformylation of the N(alpha)-formylated initiator methionine before it can be hydrolyzed.</text>
</comment>
<evidence type="ECO:0000256" key="3">
    <source>
        <dbReference type="ARBA" id="ARBA00022670"/>
    </source>
</evidence>
<dbReference type="PANTHER" id="PTHR43330">
    <property type="entry name" value="METHIONINE AMINOPEPTIDASE"/>
    <property type="match status" value="1"/>
</dbReference>
<sequence>MTIRLKTKEEIEILREGGRRHAEILRLLGQMVEPGLSTLILEEEARALIKMGGDLPAHLGYTPAGAKRPYPAALCISINDEIVHGIPNETPKILKQGDIVSIDLSIIHKGMFTDSCISVPVGTIDDEARQLLEVTKRALEAGIAAAKPGGRIGDIGAAISSVVRETRFSLAEDLVGHGLGYSLHEEPYVPNIGNKGEGDKLVSGMVIAIEPMVNAGKRAIKTTADGYTIKTKDGSRSAHFEHTVAITETGNVILTLDK</sequence>
<name>A0A1G2T170_9BACT</name>
<dbReference type="HAMAP" id="MF_01974">
    <property type="entry name" value="MetAP_1"/>
    <property type="match status" value="1"/>
</dbReference>
<evidence type="ECO:0000259" key="8">
    <source>
        <dbReference type="Pfam" id="PF00557"/>
    </source>
</evidence>
<dbReference type="Pfam" id="PF00557">
    <property type="entry name" value="Peptidase_M24"/>
    <property type="match status" value="1"/>
</dbReference>
<dbReference type="PRINTS" id="PR00599">
    <property type="entry name" value="MAPEPTIDASE"/>
</dbReference>
<feature type="binding site" evidence="6">
    <location>
        <position position="177"/>
    </location>
    <ligand>
        <name>a divalent metal cation</name>
        <dbReference type="ChEBI" id="CHEBI:60240"/>
        <label>2</label>
        <note>catalytic</note>
    </ligand>
</feature>
<accession>A0A1G2T170</accession>
<comment type="similarity">
    <text evidence="6">Belongs to the peptidase M24A family. Methionine aminopeptidase type 1 subfamily.</text>
</comment>
<evidence type="ECO:0000313" key="10">
    <source>
        <dbReference type="Proteomes" id="UP000178612"/>
    </source>
</evidence>
<feature type="binding site" evidence="6">
    <location>
        <position position="114"/>
    </location>
    <ligand>
        <name>a divalent metal cation</name>
        <dbReference type="ChEBI" id="CHEBI:60240"/>
        <label>1</label>
    </ligand>
</feature>
<feature type="binding site" evidence="6">
    <location>
        <position position="210"/>
    </location>
    <ligand>
        <name>a divalent metal cation</name>
        <dbReference type="ChEBI" id="CHEBI:60240"/>
        <label>2</label>
        <note>catalytic</note>
    </ligand>
</feature>
<dbReference type="EC" id="3.4.11.18" evidence="6 7"/>
<dbReference type="PANTHER" id="PTHR43330:SF27">
    <property type="entry name" value="METHIONINE AMINOPEPTIDASE"/>
    <property type="match status" value="1"/>
</dbReference>
<feature type="binding site" evidence="6">
    <location>
        <position position="103"/>
    </location>
    <ligand>
        <name>a divalent metal cation</name>
        <dbReference type="ChEBI" id="CHEBI:60240"/>
        <label>1</label>
    </ligand>
</feature>
<reference evidence="9 10" key="1">
    <citation type="journal article" date="2016" name="Nat. Commun.">
        <title>Thousands of microbial genomes shed light on interconnected biogeochemical processes in an aquifer system.</title>
        <authorList>
            <person name="Anantharaman K."/>
            <person name="Brown C.T."/>
            <person name="Hug L.A."/>
            <person name="Sharon I."/>
            <person name="Castelle C.J."/>
            <person name="Probst A.J."/>
            <person name="Thomas B.C."/>
            <person name="Singh A."/>
            <person name="Wilkins M.J."/>
            <person name="Karaoz U."/>
            <person name="Brodie E.L."/>
            <person name="Williams K.H."/>
            <person name="Hubbard S.S."/>
            <person name="Banfield J.F."/>
        </authorList>
    </citation>
    <scope>NUCLEOTIDE SEQUENCE [LARGE SCALE GENOMIC DNA]</scope>
</reference>
<dbReference type="InterPro" id="IPR001714">
    <property type="entry name" value="Pept_M24_MAP"/>
</dbReference>
<dbReference type="Proteomes" id="UP000178612">
    <property type="component" value="Unassembled WGS sequence"/>
</dbReference>
<dbReference type="EMBL" id="MHVJ01000015">
    <property type="protein sequence ID" value="OHA91027.1"/>
    <property type="molecule type" value="Genomic_DNA"/>
</dbReference>
<feature type="binding site" evidence="6">
    <location>
        <position position="114"/>
    </location>
    <ligand>
        <name>a divalent metal cation</name>
        <dbReference type="ChEBI" id="CHEBI:60240"/>
        <label>2</label>
        <note>catalytic</note>
    </ligand>
</feature>